<comment type="caution">
    <text evidence="1">The sequence shown here is derived from an EMBL/GenBank/DDBJ whole genome shotgun (WGS) entry which is preliminary data.</text>
</comment>
<evidence type="ECO:0000313" key="1">
    <source>
        <dbReference type="EMBL" id="PUA41383.1"/>
    </source>
</evidence>
<organism evidence="1 2">
    <name type="scientific">Pseudomonas protegens</name>
    <dbReference type="NCBI Taxonomy" id="380021"/>
    <lineage>
        <taxon>Bacteria</taxon>
        <taxon>Pseudomonadati</taxon>
        <taxon>Pseudomonadota</taxon>
        <taxon>Gammaproteobacteria</taxon>
        <taxon>Pseudomonadales</taxon>
        <taxon>Pseudomonadaceae</taxon>
        <taxon>Pseudomonas</taxon>
    </lineage>
</organism>
<protein>
    <submittedName>
        <fullName evidence="1">Uncharacterized protein</fullName>
    </submittedName>
</protein>
<name>A0A2T6GB57_9PSED</name>
<evidence type="ECO:0000313" key="2">
    <source>
        <dbReference type="Proteomes" id="UP000244178"/>
    </source>
</evidence>
<dbReference type="RefSeq" id="WP_108546524.1">
    <property type="nucleotide sequence ID" value="NZ_PYJM01000014.1"/>
</dbReference>
<gene>
    <name evidence="1" type="ORF">C5U62_32180</name>
</gene>
<accession>A0A2T6GB57</accession>
<sequence length="169" mass="18169">MTNHTPFPSIAANASFKDSALVHALHQGINPTALDALAQTIGRLTLNGTTVVPLAMETDLQEMAQLGYLSIEPNGETLDLSLVSSGPQLSSYFWSVWVPRHLQSIRHQFAVMPNLLPGETQLCTVVFLIPGPREAMRVFLNELATRFPGDEADIIAIQAGNALAGKHGG</sequence>
<dbReference type="EMBL" id="PYJM01000014">
    <property type="protein sequence ID" value="PUA41383.1"/>
    <property type="molecule type" value="Genomic_DNA"/>
</dbReference>
<reference evidence="1 2" key="1">
    <citation type="submission" date="2018-03" db="EMBL/GenBank/DDBJ databases">
        <title>Draft genome sequence of the plant growth promoting rhizobacterium Pseudomonas protegens strain BNJ-SS-45 isolated from wheat (Triticum aestivum) rhizosphere.</title>
        <authorList>
            <person name="Bajpai A."/>
            <person name="Shende K."/>
            <person name="Meena N."/>
            <person name="Upadhyayula S.R."/>
            <person name="Suravajhala P."/>
            <person name="Medicherla K.M."/>
            <person name="Johri B.N."/>
        </authorList>
    </citation>
    <scope>NUCLEOTIDE SEQUENCE [LARGE SCALE GENOMIC DNA]</scope>
    <source>
        <strain evidence="1 2">BNJ-SS-45</strain>
    </source>
</reference>
<proteinExistence type="predicted"/>
<dbReference type="Proteomes" id="UP000244178">
    <property type="component" value="Unassembled WGS sequence"/>
</dbReference>
<dbReference type="AlphaFoldDB" id="A0A2T6GB57"/>